<dbReference type="PROSITE" id="PS00012">
    <property type="entry name" value="PHOSPHOPANTETHEINE"/>
    <property type="match status" value="2"/>
</dbReference>
<dbReference type="PROSITE" id="PS50075">
    <property type="entry name" value="CARRIER"/>
    <property type="match status" value="2"/>
</dbReference>
<keyword evidence="1" id="KW-0596">Phosphopantetheine</keyword>
<comment type="similarity">
    <text evidence="4">Belongs to the NRP synthetase family.</text>
</comment>
<evidence type="ECO:0000256" key="2">
    <source>
        <dbReference type="ARBA" id="ARBA00022553"/>
    </source>
</evidence>
<accession>A0A9W9G6M0</accession>
<reference evidence="6" key="2">
    <citation type="journal article" date="2023" name="IMA Fungus">
        <title>Comparative genomic study of the Penicillium genus elucidates a diverse pangenome and 15 lateral gene transfer events.</title>
        <authorList>
            <person name="Petersen C."/>
            <person name="Sorensen T."/>
            <person name="Nielsen M.R."/>
            <person name="Sondergaard T.E."/>
            <person name="Sorensen J.L."/>
            <person name="Fitzpatrick D.A."/>
            <person name="Frisvad J.C."/>
            <person name="Nielsen K.L."/>
        </authorList>
    </citation>
    <scope>NUCLEOTIDE SEQUENCE</scope>
    <source>
        <strain evidence="6">IBT 30069</strain>
    </source>
</reference>
<dbReference type="InterPro" id="IPR010071">
    <property type="entry name" value="AA_adenyl_dom"/>
</dbReference>
<sequence length="1705" mass="189014">MKDIVAEIITPAGSERILAAFVWMENEGKSSHQDQRTLRQEPFAVASAQFQSKELEVQAILHDSIPSYMVPSLFIPLHYMPMRVSGKVDKTQLCAHAARFSRIELEAFMGVRPNRRGPSTWAEEMIGGLIQDLLKMVDFPGMDDNFFRLGGDSVIAMKLVRRAFDMGITVNVSDIFNFPKLCDLALLSEKRCNGVRPSFDLMATKSPLLLSSSSSGMQISVITDPPAFSMISTKQKAEYFDQILAHSVISLEDVVDMYPCTPLQEGLMSLSVVSPGTYIRRDIFELSSNLDKDLMKNAWSRVISANPILRTRIFQPTSGNQTLQVVLKTSLTWHDYDVNDMTQYLTDSDCKSSMGFMDPLITLAIINARAGKHEANSKRFLSVTLHHAIYDSLSIHLIFDQVEAAYRNYQLRYRPFAPFIEYIERCQRVGGLFWSKQFEGAGEHTTIFPALPVEHYIPRPVDILGHSVECLPTSLGYTPNIHLRAAWAMTMFQYSSSQDVVFGVTVTGRNCEFPGIDQISGPTFATLPLRAIFDPSQTIGEILSSFQRQFTETIPYEQYGLRKILQPPPHKYEDASHQRQLFTSPLNVAQHRGRSQWDTYAITVECLPQLNGGIDIRAIFDALLISPSTVDRILRTFSHFLLEMSHDISRPIGEIDMISVKDRCQIATWNSSLLKSHDQDISSAMEMCVQSLIRRQCLAAPNSIAVCAWDGDLTYGQLEKQAAILASHLQGMRIGPGSIVPLCFEKSRWTTVAMFGVMKAGAAFVLLDPFSQPLHRMEEICRQVGCKVIISSPANVEIIRAIPSCQIVILEHLIQRPDIASAEFLLPSISPDSALYAVFTSGSTGHPKGIIIEHGGYATSALARQNMFGLHRGSRVLQFASYAFDVSIENNLDTLIAGGCVCVPSETQRTWEFTQIANEYQVTYVDLTPSTSRLLCPSNTPTIETMVLGGEAITKEDVKRWANHVRLLNAYGPAECSVTATIQEIGSDSAVDNTESTSIGQSFPTAATWIVDPSDYTRLLPIGAVGELVIEGPLVGRGYLDASYNPRRFNPFIQETTKWRASFEQLLGSMSSRMYKTGDLVQYNETGSLRYLGRKDQQVKINGQRIELGEIEAKLRIVFSHSTDAICDVIEKRETSQSLLVAFLTDCNDKEVMTSSKDSVIIFSDHQFRSQIGKAQVKLREFLPRYMVPTVFIPVRRIPHTAAGKADRRLLREAASALSHQQLTQFTATREARVPFTVTEKKIQTLWAKVLNFPTDTIDANDGFFHIGGNSILAMKLAALARFDKVKLSMPDLFENSSLESLASALDASAQAPEDASDLYFDWDAEVAIPSTFPVNGYPPRSDSLSDSGVEIILTGCTGHLGGQILRQLICSNYIGHIHCVAVRNPDKVFDGFSENAGGCRTLIRSKVTVYKGDLSLPRIGLSEAAEAKLLANCRAIIHCGALVSFVRSYELLRDVNVGSTKYLASLAVRASMGFHFISTVGVNNIPGYEKGIVEEGSAASTPPPRDGAGGYISSKWVCEVFLELIHQRYGIPLFIHRPSNIVGDGASKDDIINAFLDTSCRIGIVPVLSGWTGYFDLIGIETAARNIVGAMQGTVQSQSQQNSTLEIQYRHETGDAVIPIAGLEKFLEKISGKPVDLVSFEDWVSTARQEQKTSKLMLEYLELRKDKGISMPLIRNSRIAWFANGLSPVSRFGTRAGWNAEKDI</sequence>
<protein>
    <submittedName>
        <fullName evidence="6">HC-toxin synthetase</fullName>
    </submittedName>
</protein>
<dbReference type="NCBIfam" id="TIGR01733">
    <property type="entry name" value="AA-adenyl-dom"/>
    <property type="match status" value="1"/>
</dbReference>
<proteinExistence type="inferred from homology"/>
<dbReference type="Proteomes" id="UP001149165">
    <property type="component" value="Unassembled WGS sequence"/>
</dbReference>
<dbReference type="InterPro" id="IPR023213">
    <property type="entry name" value="CAT-like_dom_sf"/>
</dbReference>
<dbReference type="Pfam" id="PF00668">
    <property type="entry name" value="Condensation"/>
    <property type="match status" value="1"/>
</dbReference>
<dbReference type="Gene3D" id="3.30.559.10">
    <property type="entry name" value="Chloramphenicol acetyltransferase-like domain"/>
    <property type="match status" value="1"/>
</dbReference>
<keyword evidence="2" id="KW-0597">Phosphoprotein</keyword>
<dbReference type="InterPro" id="IPR001242">
    <property type="entry name" value="Condensation_dom"/>
</dbReference>
<dbReference type="GO" id="GO:0005737">
    <property type="term" value="C:cytoplasm"/>
    <property type="evidence" value="ECO:0007669"/>
    <property type="project" value="TreeGrafter"/>
</dbReference>
<dbReference type="Gene3D" id="3.30.559.30">
    <property type="entry name" value="Nonribosomal peptide synthetase, condensation domain"/>
    <property type="match status" value="1"/>
</dbReference>
<dbReference type="SUPFAM" id="SSF56801">
    <property type="entry name" value="Acetyl-CoA synthetase-like"/>
    <property type="match status" value="2"/>
</dbReference>
<dbReference type="Pfam" id="PF00550">
    <property type="entry name" value="PP-binding"/>
    <property type="match status" value="2"/>
</dbReference>
<dbReference type="PANTHER" id="PTHR45527:SF3">
    <property type="entry name" value="SIDEROPHORE SYNTHETASE (EUROFUNG)"/>
    <property type="match status" value="1"/>
</dbReference>
<keyword evidence="3" id="KW-0436">Ligase</keyword>
<dbReference type="InterPro" id="IPR042099">
    <property type="entry name" value="ANL_N_sf"/>
</dbReference>
<evidence type="ECO:0000313" key="6">
    <source>
        <dbReference type="EMBL" id="KAJ5112863.1"/>
    </source>
</evidence>
<dbReference type="CDD" id="cd05918">
    <property type="entry name" value="A_NRPS_SidN3_like"/>
    <property type="match status" value="1"/>
</dbReference>
<dbReference type="GO" id="GO:0044550">
    <property type="term" value="P:secondary metabolite biosynthetic process"/>
    <property type="evidence" value="ECO:0007669"/>
    <property type="project" value="TreeGrafter"/>
</dbReference>
<evidence type="ECO:0000313" key="7">
    <source>
        <dbReference type="Proteomes" id="UP001149165"/>
    </source>
</evidence>
<dbReference type="InterPro" id="IPR006162">
    <property type="entry name" value="Ppantetheine_attach_site"/>
</dbReference>
<organism evidence="6 7">
    <name type="scientific">Penicillium angulare</name>
    <dbReference type="NCBI Taxonomy" id="116970"/>
    <lineage>
        <taxon>Eukaryota</taxon>
        <taxon>Fungi</taxon>
        <taxon>Dikarya</taxon>
        <taxon>Ascomycota</taxon>
        <taxon>Pezizomycotina</taxon>
        <taxon>Eurotiomycetes</taxon>
        <taxon>Eurotiomycetidae</taxon>
        <taxon>Eurotiales</taxon>
        <taxon>Aspergillaceae</taxon>
        <taxon>Penicillium</taxon>
    </lineage>
</organism>
<dbReference type="InterPro" id="IPR009081">
    <property type="entry name" value="PP-bd_ACP"/>
</dbReference>
<gene>
    <name evidence="6" type="ORF">N7456_001397</name>
</gene>
<dbReference type="InterPro" id="IPR045851">
    <property type="entry name" value="AMP-bd_C_sf"/>
</dbReference>
<evidence type="ECO:0000256" key="3">
    <source>
        <dbReference type="ARBA" id="ARBA00022598"/>
    </source>
</evidence>
<dbReference type="Gene3D" id="3.40.50.720">
    <property type="entry name" value="NAD(P)-binding Rossmann-like Domain"/>
    <property type="match status" value="1"/>
</dbReference>
<dbReference type="SUPFAM" id="SSF47336">
    <property type="entry name" value="ACP-like"/>
    <property type="match status" value="2"/>
</dbReference>
<dbReference type="Pfam" id="PF00501">
    <property type="entry name" value="AMP-binding"/>
    <property type="match status" value="1"/>
</dbReference>
<dbReference type="FunFam" id="3.30.300.30:FF:000015">
    <property type="entry name" value="Nonribosomal peptide synthase SidD"/>
    <property type="match status" value="2"/>
</dbReference>
<dbReference type="CDD" id="cd19545">
    <property type="entry name" value="FUM14_C_NRPS-like"/>
    <property type="match status" value="1"/>
</dbReference>
<dbReference type="InterPro" id="IPR013120">
    <property type="entry name" value="FAR_NAD-bd"/>
</dbReference>
<dbReference type="InterPro" id="IPR000873">
    <property type="entry name" value="AMP-dep_synth/lig_dom"/>
</dbReference>
<dbReference type="Gene3D" id="1.10.1200.10">
    <property type="entry name" value="ACP-like"/>
    <property type="match status" value="2"/>
</dbReference>
<dbReference type="EMBL" id="JAPQKH010000002">
    <property type="protein sequence ID" value="KAJ5112863.1"/>
    <property type="molecule type" value="Genomic_DNA"/>
</dbReference>
<feature type="domain" description="Carrier" evidence="5">
    <location>
        <begin position="1234"/>
        <end position="1310"/>
    </location>
</feature>
<name>A0A9W9G6M0_9EURO</name>
<dbReference type="GO" id="GO:0016874">
    <property type="term" value="F:ligase activity"/>
    <property type="evidence" value="ECO:0007669"/>
    <property type="project" value="UniProtKB-KW"/>
</dbReference>
<dbReference type="Gene3D" id="3.40.50.12780">
    <property type="entry name" value="N-terminal domain of ligase-like"/>
    <property type="match status" value="1"/>
</dbReference>
<dbReference type="InterPro" id="IPR036291">
    <property type="entry name" value="NAD(P)-bd_dom_sf"/>
</dbReference>
<dbReference type="GO" id="GO:0031177">
    <property type="term" value="F:phosphopantetheine binding"/>
    <property type="evidence" value="ECO:0007669"/>
    <property type="project" value="TreeGrafter"/>
</dbReference>
<dbReference type="SUPFAM" id="SSF52777">
    <property type="entry name" value="CoA-dependent acyltransferases"/>
    <property type="match status" value="2"/>
</dbReference>
<feature type="domain" description="Carrier" evidence="5">
    <location>
        <begin position="117"/>
        <end position="192"/>
    </location>
</feature>
<keyword evidence="7" id="KW-1185">Reference proteome</keyword>
<dbReference type="OrthoDB" id="416786at2759"/>
<reference evidence="6" key="1">
    <citation type="submission" date="2022-11" db="EMBL/GenBank/DDBJ databases">
        <authorList>
            <person name="Petersen C."/>
        </authorList>
    </citation>
    <scope>NUCLEOTIDE SEQUENCE</scope>
    <source>
        <strain evidence="6">IBT 30069</strain>
    </source>
</reference>
<dbReference type="SUPFAM" id="SSF51735">
    <property type="entry name" value="NAD(P)-binding Rossmann-fold domains"/>
    <property type="match status" value="1"/>
</dbReference>
<evidence type="ECO:0000256" key="4">
    <source>
        <dbReference type="ARBA" id="ARBA00029454"/>
    </source>
</evidence>
<evidence type="ECO:0000256" key="1">
    <source>
        <dbReference type="ARBA" id="ARBA00022450"/>
    </source>
</evidence>
<dbReference type="FunFam" id="3.40.50.12780:FF:000014">
    <property type="entry name" value="Nonribosomal peptide synthetase 1"/>
    <property type="match status" value="1"/>
</dbReference>
<dbReference type="Gene3D" id="3.30.300.30">
    <property type="match status" value="2"/>
</dbReference>
<dbReference type="GO" id="GO:0043041">
    <property type="term" value="P:amino acid activation for nonribosomal peptide biosynthetic process"/>
    <property type="evidence" value="ECO:0007669"/>
    <property type="project" value="TreeGrafter"/>
</dbReference>
<dbReference type="Pfam" id="PF07993">
    <property type="entry name" value="NAD_binding_4"/>
    <property type="match status" value="1"/>
</dbReference>
<comment type="caution">
    <text evidence="6">The sequence shown here is derived from an EMBL/GenBank/DDBJ whole genome shotgun (WGS) entry which is preliminary data.</text>
</comment>
<dbReference type="PANTHER" id="PTHR45527">
    <property type="entry name" value="NONRIBOSOMAL PEPTIDE SYNTHETASE"/>
    <property type="match status" value="1"/>
</dbReference>
<dbReference type="InterPro" id="IPR036736">
    <property type="entry name" value="ACP-like_sf"/>
</dbReference>
<evidence type="ECO:0000259" key="5">
    <source>
        <dbReference type="PROSITE" id="PS50075"/>
    </source>
</evidence>